<geneLocation type="plasmid" evidence="2">
    <name>p104922-NDM</name>
</geneLocation>
<sequence>MKIDYCIIDALLIYTVLISNEFISYILPKKSHSSEKLFQHIVKLFNL</sequence>
<dbReference type="EMBL" id="MT062912">
    <property type="protein sequence ID" value="QNL32309.1"/>
    <property type="molecule type" value="Genomic_DNA"/>
</dbReference>
<keyword evidence="2" id="KW-0614">Plasmid</keyword>
<feature type="transmembrane region" description="Helical" evidence="1">
    <location>
        <begin position="7"/>
        <end position="27"/>
    </location>
</feature>
<keyword evidence="1" id="KW-1133">Transmembrane helix</keyword>
<keyword evidence="1" id="KW-0472">Membrane</keyword>
<dbReference type="AlphaFoldDB" id="A0A7G9A6D0"/>
<keyword evidence="1" id="KW-0812">Transmembrane</keyword>
<evidence type="ECO:0000313" key="2">
    <source>
        <dbReference type="EMBL" id="QNL32309.1"/>
    </source>
</evidence>
<proteinExistence type="predicted"/>
<evidence type="ECO:0000256" key="1">
    <source>
        <dbReference type="SAM" id="Phobius"/>
    </source>
</evidence>
<name>A0A7G9A6D0_RAOOR</name>
<organism evidence="2">
    <name type="scientific">Raoultella ornithinolytica</name>
    <name type="common">Klebsiella ornithinolytica</name>
    <dbReference type="NCBI Taxonomy" id="54291"/>
    <lineage>
        <taxon>Bacteria</taxon>
        <taxon>Pseudomonadati</taxon>
        <taxon>Pseudomonadota</taxon>
        <taxon>Gammaproteobacteria</taxon>
        <taxon>Enterobacterales</taxon>
        <taxon>Enterobacteriaceae</taxon>
        <taxon>Klebsiella/Raoultella group</taxon>
        <taxon>Raoultella</taxon>
    </lineage>
</organism>
<accession>A0A7G9A6D0</accession>
<reference evidence="2" key="1">
    <citation type="submission" date="2020-02" db="EMBL/GenBank/DDBJ databases">
        <authorList>
            <person name="Zhou D."/>
        </authorList>
    </citation>
    <scope>NUCLEOTIDE SEQUENCE</scope>
    <source>
        <strain evidence="2">193104922</strain>
        <plasmid evidence="2">p104922-NDM</plasmid>
    </source>
</reference>
<protein>
    <submittedName>
        <fullName evidence="2">Uncharacterized protein</fullName>
    </submittedName>
</protein>